<dbReference type="InterPro" id="IPR013701">
    <property type="entry name" value="Lhr-like_DEAD/DEAH_assoc"/>
</dbReference>
<dbReference type="Proteomes" id="UP000703893">
    <property type="component" value="Unassembled WGS sequence"/>
</dbReference>
<feature type="domain" description="Lhr-like DEAD/H associated" evidence="1">
    <location>
        <begin position="1"/>
        <end position="40"/>
    </location>
</feature>
<protein>
    <recommendedName>
        <fullName evidence="6">DEAD/H associated domain-containing protein</fullName>
    </recommendedName>
</protein>
<dbReference type="EMBL" id="VGJX01000001">
    <property type="protein sequence ID" value="MBM3273515.1"/>
    <property type="molecule type" value="Genomic_DNA"/>
</dbReference>
<dbReference type="Pfam" id="PF23235">
    <property type="entry name" value="WHD_3rd_Lhr"/>
    <property type="match status" value="1"/>
</dbReference>
<feature type="domain" description="Large helicase-related protein winged-helix" evidence="3">
    <location>
        <begin position="257"/>
        <end position="334"/>
    </location>
</feature>
<reference evidence="4 5" key="1">
    <citation type="submission" date="2019-03" db="EMBL/GenBank/DDBJ databases">
        <title>Lake Tanganyika Metagenome-Assembled Genomes (MAGs).</title>
        <authorList>
            <person name="Tran P."/>
        </authorList>
    </citation>
    <scope>NUCLEOTIDE SEQUENCE [LARGE SCALE GENOMIC DNA]</scope>
    <source>
        <strain evidence="4">K_DeepCast_65m_m2_236</strain>
    </source>
</reference>
<comment type="caution">
    <text evidence="4">The sequence shown here is derived from an EMBL/GenBank/DDBJ whole genome shotgun (WGS) entry which is preliminary data.</text>
</comment>
<dbReference type="Pfam" id="PF23234">
    <property type="entry name" value="WHD_4th_Lhr"/>
    <property type="match status" value="1"/>
</dbReference>
<evidence type="ECO:0000313" key="5">
    <source>
        <dbReference type="Proteomes" id="UP000703893"/>
    </source>
</evidence>
<evidence type="ECO:0000313" key="4">
    <source>
        <dbReference type="EMBL" id="MBM3273515.1"/>
    </source>
</evidence>
<feature type="domain" description="Large helicase-related protein winged-helix" evidence="2">
    <location>
        <begin position="486"/>
        <end position="564"/>
    </location>
</feature>
<sequence length="621" mass="67783">MRDCLTEALDVAGLRRVLEDMESGRIELLARDTPQPSVFAHQLLNAMPYAFLDDAPLEERRARAVALRRALPEQAEDLGKLDADAIAAAAEDAWPAVRDADELHDALLTLGVLPAELARGAEAVWFAQLRAAGRAHDLAIGNREVWVAHERLEAVGRAFGLRSLADADADAADEARTAIVRGWLECSGPLTVADLVERTLLAEGEVRIALAALEGSGLVLVGRFTADRGEDEACDRRILARIHRATIHRLRREIEPVPTASYLQFLFGWQHAAPGTQVRGPEGLLQITELLAGYEAAAPTWEQAILPLRVHDYGPSLLDRLALGGEVVWGRFSRRSVSEEEPAADGAMDLKSASTSAPRRSGVTRAVPIAFGLRADLPWLLAPEPPLDPGLSSIARAILEQLDKLGALFVTDMSGQLGVLPAQIEEAMGQLVAAGLVTADGFSALRNLTPRSPEREGRESRWLRHRRFRAQAGGRWARLQAHPMAESEALEERAAQLLRRYGILVREVLAREPLAPPWRKLLPILRRAEARGEIRGGRFIEGLVGEQFALPEAIAQLRAARKQEPFRAPIRLAAADPLNLSGILTRDPRVPALPGTFVVFRDGRYETASPPAPREIAMAPT</sequence>
<dbReference type="Pfam" id="PF08494">
    <property type="entry name" value="DEAD_assoc"/>
    <property type="match status" value="1"/>
</dbReference>
<evidence type="ECO:0000259" key="2">
    <source>
        <dbReference type="Pfam" id="PF23234"/>
    </source>
</evidence>
<accession>A0A938BM36</accession>
<dbReference type="GO" id="GO:0005524">
    <property type="term" value="F:ATP binding"/>
    <property type="evidence" value="ECO:0007669"/>
    <property type="project" value="InterPro"/>
</dbReference>
<dbReference type="AlphaFoldDB" id="A0A938BM36"/>
<dbReference type="InterPro" id="IPR055367">
    <property type="entry name" value="WH4_Lhr"/>
</dbReference>
<name>A0A938BM36_9BACT</name>
<organism evidence="4 5">
    <name type="scientific">Candidatus Tanganyikabacteria bacterium</name>
    <dbReference type="NCBI Taxonomy" id="2961651"/>
    <lineage>
        <taxon>Bacteria</taxon>
        <taxon>Bacillati</taxon>
        <taxon>Candidatus Sericytochromatia</taxon>
        <taxon>Candidatus Tanganyikabacteria</taxon>
    </lineage>
</organism>
<evidence type="ECO:0000259" key="1">
    <source>
        <dbReference type="Pfam" id="PF08494"/>
    </source>
</evidence>
<evidence type="ECO:0008006" key="6">
    <source>
        <dbReference type="Google" id="ProtNLM"/>
    </source>
</evidence>
<proteinExistence type="predicted"/>
<dbReference type="InterPro" id="IPR055368">
    <property type="entry name" value="WH3_Lhr"/>
</dbReference>
<gene>
    <name evidence="4" type="ORF">FJZ00_00070</name>
</gene>
<evidence type="ECO:0000259" key="3">
    <source>
        <dbReference type="Pfam" id="PF23235"/>
    </source>
</evidence>
<dbReference type="GO" id="GO:0016818">
    <property type="term" value="F:hydrolase activity, acting on acid anhydrides, in phosphorus-containing anhydrides"/>
    <property type="evidence" value="ECO:0007669"/>
    <property type="project" value="InterPro"/>
</dbReference>